<feature type="signal peptide" evidence="2">
    <location>
        <begin position="1"/>
        <end position="20"/>
    </location>
</feature>
<name>A0ABN8B8P6_CHISP</name>
<keyword evidence="1" id="KW-0472">Membrane</keyword>
<gene>
    <name evidence="3" type="ORF">CHILSU_LOCUS5695</name>
</gene>
<accession>A0ABN8B8P6</accession>
<sequence>MWNRLWLIAACATTILGVSSTSVPTVTLSIGDELTTTIQTFPHENFTCNLETPRNEIIQFRPQNKGDPEKYGLRKSTPFSGCSVNIMITGVEDDGTWRLFFELYNGSAFSQFYNVKVDGLPNIDQTTTTENPESYEPKREIEQLDSQFFNTHIGAEHIVTIRKYDFVNTESCYLMSNDGNVYDERDQIAGVSWITDINVACGVKINVDGEYLIGNWTLLLRAIRLSTWIEKRQPFTIYIEESIKAWPERIIVATGKNIHVRLAEPAPNGLQDTCNLVHENEDINLPYEKDENNKETCGFIIRNVRVEHQGDWHIVLGKTIIYKASIEVIVNGDHGSSQSYMTWEMDSQVDMLVGPENAVYCSIVDPAGRTIFQDFSRCRITIERVTQNQKGTWVLIVGAPGRISTDEHRIHVMIEKNREVVMPTVITKVEQQLPELFLSCSIPEDYQVRTCKFRDPDDKVLLAANGVSDEDYMNGFRIRISTNVSSTGCSLRIINPTTTAVGFWRCALETTDNRAFYGFLQVYNDSGFIPDYSRPTSVITAPTLIPKVDTIMVDEGDAVTLSCSIQTQIEYCYFSYDNGTVFNVHPGLSTDSMEYVGAGFQAGECGVRMTLLPSDSGLWSCHVGLLKADSNNLAPEQRAQFGVDVQPIFTVTQSEEFNNVVSLRGRVILGRAIDYCRYVRSDGEGFNEHNLPPNYRSWSYLYKGNCNLQIENASMLDRQPWTIVTRIRSHREEISGITKPDVILPPPPPPPPQPSHGRSSSYFWLFITMMSITLVFIGLMVSTEKNRRWASQKAIFLRDSFRFKKKPVATAGTVPATNTDNNQVQTA</sequence>
<dbReference type="EMBL" id="OU963913">
    <property type="protein sequence ID" value="CAH0402455.1"/>
    <property type="molecule type" value="Genomic_DNA"/>
</dbReference>
<keyword evidence="1" id="KW-0812">Transmembrane</keyword>
<keyword evidence="4" id="KW-1185">Reference proteome</keyword>
<reference evidence="3" key="1">
    <citation type="submission" date="2021-12" db="EMBL/GenBank/DDBJ databases">
        <authorList>
            <person name="King R."/>
        </authorList>
    </citation>
    <scope>NUCLEOTIDE SEQUENCE</scope>
</reference>
<feature type="transmembrane region" description="Helical" evidence="1">
    <location>
        <begin position="762"/>
        <end position="781"/>
    </location>
</feature>
<organism evidence="3 4">
    <name type="scientific">Chilo suppressalis</name>
    <name type="common">Asiatic rice borer moth</name>
    <dbReference type="NCBI Taxonomy" id="168631"/>
    <lineage>
        <taxon>Eukaryota</taxon>
        <taxon>Metazoa</taxon>
        <taxon>Ecdysozoa</taxon>
        <taxon>Arthropoda</taxon>
        <taxon>Hexapoda</taxon>
        <taxon>Insecta</taxon>
        <taxon>Pterygota</taxon>
        <taxon>Neoptera</taxon>
        <taxon>Endopterygota</taxon>
        <taxon>Lepidoptera</taxon>
        <taxon>Glossata</taxon>
        <taxon>Ditrysia</taxon>
        <taxon>Pyraloidea</taxon>
        <taxon>Crambidae</taxon>
        <taxon>Crambinae</taxon>
        <taxon>Chilo</taxon>
    </lineage>
</organism>
<protein>
    <recommendedName>
        <fullName evidence="5">Ig-like domain-containing protein</fullName>
    </recommendedName>
</protein>
<evidence type="ECO:0000313" key="4">
    <source>
        <dbReference type="Proteomes" id="UP001153292"/>
    </source>
</evidence>
<evidence type="ECO:0008006" key="5">
    <source>
        <dbReference type="Google" id="ProtNLM"/>
    </source>
</evidence>
<feature type="chain" id="PRO_5046964770" description="Ig-like domain-containing protein" evidence="2">
    <location>
        <begin position="21"/>
        <end position="827"/>
    </location>
</feature>
<evidence type="ECO:0000256" key="2">
    <source>
        <dbReference type="SAM" id="SignalP"/>
    </source>
</evidence>
<keyword evidence="2" id="KW-0732">Signal</keyword>
<evidence type="ECO:0000256" key="1">
    <source>
        <dbReference type="SAM" id="Phobius"/>
    </source>
</evidence>
<proteinExistence type="predicted"/>
<dbReference type="Proteomes" id="UP001153292">
    <property type="component" value="Chromosome 20"/>
</dbReference>
<keyword evidence="1" id="KW-1133">Transmembrane helix</keyword>
<evidence type="ECO:0000313" key="3">
    <source>
        <dbReference type="EMBL" id="CAH0402455.1"/>
    </source>
</evidence>